<dbReference type="AlphaFoldDB" id="A0A7W7QG74"/>
<dbReference type="InterPro" id="IPR017932">
    <property type="entry name" value="GATase_2_dom"/>
</dbReference>
<evidence type="ECO:0000313" key="6">
    <source>
        <dbReference type="EMBL" id="MBB4912833.1"/>
    </source>
</evidence>
<evidence type="ECO:0000313" key="7">
    <source>
        <dbReference type="Proteomes" id="UP000520767"/>
    </source>
</evidence>
<dbReference type="GO" id="GO:0005829">
    <property type="term" value="C:cytosol"/>
    <property type="evidence" value="ECO:0007669"/>
    <property type="project" value="TreeGrafter"/>
</dbReference>
<dbReference type="PROSITE" id="PS51278">
    <property type="entry name" value="GATASE_TYPE_2"/>
    <property type="match status" value="1"/>
</dbReference>
<organism evidence="6 7">
    <name type="scientific">Actinophytocola algeriensis</name>
    <dbReference type="NCBI Taxonomy" id="1768010"/>
    <lineage>
        <taxon>Bacteria</taxon>
        <taxon>Bacillati</taxon>
        <taxon>Actinomycetota</taxon>
        <taxon>Actinomycetes</taxon>
        <taxon>Pseudonocardiales</taxon>
        <taxon>Pseudonocardiaceae</taxon>
    </lineage>
</organism>
<dbReference type="SUPFAM" id="SSF56235">
    <property type="entry name" value="N-terminal nucleophile aminohydrolases (Ntn hydrolases)"/>
    <property type="match status" value="1"/>
</dbReference>
<dbReference type="GO" id="GO:0004066">
    <property type="term" value="F:asparagine synthase (glutamine-hydrolyzing) activity"/>
    <property type="evidence" value="ECO:0007669"/>
    <property type="project" value="UniProtKB-EC"/>
</dbReference>
<feature type="domain" description="Glutamine amidotransferase type-2" evidence="5">
    <location>
        <begin position="1"/>
        <end position="44"/>
    </location>
</feature>
<dbReference type="GO" id="GO:0006529">
    <property type="term" value="P:asparagine biosynthetic process"/>
    <property type="evidence" value="ECO:0007669"/>
    <property type="project" value="UniProtKB-KW"/>
</dbReference>
<dbReference type="EMBL" id="JACHJQ010000017">
    <property type="protein sequence ID" value="MBB4912833.1"/>
    <property type="molecule type" value="Genomic_DNA"/>
</dbReference>
<dbReference type="PANTHER" id="PTHR43284">
    <property type="entry name" value="ASPARAGINE SYNTHETASE (GLUTAMINE-HYDROLYZING)"/>
    <property type="match status" value="1"/>
</dbReference>
<reference evidence="6 7" key="1">
    <citation type="submission" date="2020-08" db="EMBL/GenBank/DDBJ databases">
        <title>Genomic Encyclopedia of Type Strains, Phase III (KMG-III): the genomes of soil and plant-associated and newly described type strains.</title>
        <authorList>
            <person name="Whitman W."/>
        </authorList>
    </citation>
    <scope>NUCLEOTIDE SEQUENCE [LARGE SCALE GENOMIC DNA]</scope>
    <source>
        <strain evidence="6 7">CECT 8960</strain>
    </source>
</reference>
<accession>A0A7W7QG74</accession>
<dbReference type="InterPro" id="IPR029055">
    <property type="entry name" value="Ntn_hydrolases_N"/>
</dbReference>
<name>A0A7W7QG74_9PSEU</name>
<evidence type="ECO:0000256" key="4">
    <source>
        <dbReference type="ARBA" id="ARBA00048741"/>
    </source>
</evidence>
<protein>
    <recommendedName>
        <fullName evidence="2">asparagine synthase (glutamine-hydrolyzing)</fullName>
        <ecNumber evidence="2">6.3.5.4</ecNumber>
    </recommendedName>
</protein>
<gene>
    <name evidence="6" type="ORF">FHR82_009107</name>
</gene>
<evidence type="ECO:0000256" key="1">
    <source>
        <dbReference type="ARBA" id="ARBA00005187"/>
    </source>
</evidence>
<keyword evidence="7" id="KW-1185">Reference proteome</keyword>
<keyword evidence="3" id="KW-0061">Asparagine biosynthesis</keyword>
<dbReference type="InterPro" id="IPR051786">
    <property type="entry name" value="ASN_synthetase/amidase"/>
</dbReference>
<sequence>MLRGYLEWGDGVAERLNGMFAFALWDERDQRLVLVRDRLGVKPL</sequence>
<dbReference type="PANTHER" id="PTHR43284:SF1">
    <property type="entry name" value="ASPARAGINE SYNTHETASE"/>
    <property type="match status" value="1"/>
</dbReference>
<comment type="catalytic activity">
    <reaction evidence="4">
        <text>L-aspartate + L-glutamine + ATP + H2O = L-asparagine + L-glutamate + AMP + diphosphate + H(+)</text>
        <dbReference type="Rhea" id="RHEA:12228"/>
        <dbReference type="ChEBI" id="CHEBI:15377"/>
        <dbReference type="ChEBI" id="CHEBI:15378"/>
        <dbReference type="ChEBI" id="CHEBI:29985"/>
        <dbReference type="ChEBI" id="CHEBI:29991"/>
        <dbReference type="ChEBI" id="CHEBI:30616"/>
        <dbReference type="ChEBI" id="CHEBI:33019"/>
        <dbReference type="ChEBI" id="CHEBI:58048"/>
        <dbReference type="ChEBI" id="CHEBI:58359"/>
        <dbReference type="ChEBI" id="CHEBI:456215"/>
        <dbReference type="EC" id="6.3.5.4"/>
    </reaction>
</comment>
<keyword evidence="3" id="KW-0028">Amino-acid biosynthesis</keyword>
<dbReference type="Gene3D" id="3.60.20.10">
    <property type="entry name" value="Glutamine Phosphoribosylpyrophosphate, subunit 1, domain 1"/>
    <property type="match status" value="1"/>
</dbReference>
<comment type="pathway">
    <text evidence="1">Amino-acid biosynthesis; L-asparagine biosynthesis; L-asparagine from L-aspartate (L-Gln route): step 1/1.</text>
</comment>
<comment type="caution">
    <text evidence="6">The sequence shown here is derived from an EMBL/GenBank/DDBJ whole genome shotgun (WGS) entry which is preliminary data.</text>
</comment>
<evidence type="ECO:0000256" key="3">
    <source>
        <dbReference type="ARBA" id="ARBA00022888"/>
    </source>
</evidence>
<evidence type="ECO:0000256" key="2">
    <source>
        <dbReference type="ARBA" id="ARBA00012737"/>
    </source>
</evidence>
<dbReference type="Proteomes" id="UP000520767">
    <property type="component" value="Unassembled WGS sequence"/>
</dbReference>
<evidence type="ECO:0000259" key="5">
    <source>
        <dbReference type="PROSITE" id="PS51278"/>
    </source>
</evidence>
<dbReference type="Pfam" id="PF13537">
    <property type="entry name" value="GATase_7"/>
    <property type="match status" value="1"/>
</dbReference>
<proteinExistence type="predicted"/>
<dbReference type="EC" id="6.3.5.4" evidence="2"/>